<reference evidence="1" key="2">
    <citation type="journal article" date="2015" name="Data Brief">
        <title>Shoot transcriptome of the giant reed, Arundo donax.</title>
        <authorList>
            <person name="Barrero R.A."/>
            <person name="Guerrero F.D."/>
            <person name="Moolhuijzen P."/>
            <person name="Goolsby J.A."/>
            <person name="Tidwell J."/>
            <person name="Bellgard S.E."/>
            <person name="Bellgard M.I."/>
        </authorList>
    </citation>
    <scope>NUCLEOTIDE SEQUENCE</scope>
    <source>
        <tissue evidence="1">Shoot tissue taken approximately 20 cm above the soil surface</tissue>
    </source>
</reference>
<proteinExistence type="predicted"/>
<evidence type="ECO:0000313" key="1">
    <source>
        <dbReference type="EMBL" id="JAE29428.1"/>
    </source>
</evidence>
<dbReference type="EMBL" id="GBRH01168468">
    <property type="protein sequence ID" value="JAE29428.1"/>
    <property type="molecule type" value="Transcribed_RNA"/>
</dbReference>
<reference evidence="1" key="1">
    <citation type="submission" date="2014-09" db="EMBL/GenBank/DDBJ databases">
        <authorList>
            <person name="Magalhaes I.L.F."/>
            <person name="Oliveira U."/>
            <person name="Santos F.R."/>
            <person name="Vidigal T.H.D.A."/>
            <person name="Brescovit A.D."/>
            <person name="Santos A.J."/>
        </authorList>
    </citation>
    <scope>NUCLEOTIDE SEQUENCE</scope>
    <source>
        <tissue evidence="1">Shoot tissue taken approximately 20 cm above the soil surface</tissue>
    </source>
</reference>
<dbReference type="AlphaFoldDB" id="A0A0A9H948"/>
<organism evidence="1">
    <name type="scientific">Arundo donax</name>
    <name type="common">Giant reed</name>
    <name type="synonym">Donax arundinaceus</name>
    <dbReference type="NCBI Taxonomy" id="35708"/>
    <lineage>
        <taxon>Eukaryota</taxon>
        <taxon>Viridiplantae</taxon>
        <taxon>Streptophyta</taxon>
        <taxon>Embryophyta</taxon>
        <taxon>Tracheophyta</taxon>
        <taxon>Spermatophyta</taxon>
        <taxon>Magnoliopsida</taxon>
        <taxon>Liliopsida</taxon>
        <taxon>Poales</taxon>
        <taxon>Poaceae</taxon>
        <taxon>PACMAD clade</taxon>
        <taxon>Arundinoideae</taxon>
        <taxon>Arundineae</taxon>
        <taxon>Arundo</taxon>
    </lineage>
</organism>
<protein>
    <submittedName>
        <fullName evidence="1">Uncharacterized protein</fullName>
    </submittedName>
</protein>
<accession>A0A0A9H948</accession>
<sequence length="58" mass="6626">MEYRQQGNSMPTPQCIAICSLIKQCTLRGQYISVLPSVVITRGKLKIIYVLCWLPLRT</sequence>
<name>A0A0A9H948_ARUDO</name>